<organism evidence="6 7">
    <name type="scientific">Lymnaea stagnalis</name>
    <name type="common">Great pond snail</name>
    <name type="synonym">Helix stagnalis</name>
    <dbReference type="NCBI Taxonomy" id="6523"/>
    <lineage>
        <taxon>Eukaryota</taxon>
        <taxon>Metazoa</taxon>
        <taxon>Spiralia</taxon>
        <taxon>Lophotrochozoa</taxon>
        <taxon>Mollusca</taxon>
        <taxon>Gastropoda</taxon>
        <taxon>Heterobranchia</taxon>
        <taxon>Euthyneura</taxon>
        <taxon>Panpulmonata</taxon>
        <taxon>Hygrophila</taxon>
        <taxon>Lymnaeoidea</taxon>
        <taxon>Lymnaeidae</taxon>
        <taxon>Lymnaea</taxon>
    </lineage>
</organism>
<dbReference type="PROSITE" id="PS52035">
    <property type="entry name" value="PEPTIDASE_M14"/>
    <property type="match status" value="1"/>
</dbReference>
<comment type="similarity">
    <text evidence="2 3">Belongs to the peptidase M14 family.</text>
</comment>
<keyword evidence="4" id="KW-0812">Transmembrane</keyword>
<dbReference type="InterPro" id="IPR000834">
    <property type="entry name" value="Peptidase_M14"/>
</dbReference>
<dbReference type="GO" id="GO:0006508">
    <property type="term" value="P:proteolysis"/>
    <property type="evidence" value="ECO:0007669"/>
    <property type="project" value="InterPro"/>
</dbReference>
<reference evidence="6 7" key="1">
    <citation type="submission" date="2024-04" db="EMBL/GenBank/DDBJ databases">
        <authorList>
            <consortium name="Genoscope - CEA"/>
            <person name="William W."/>
        </authorList>
    </citation>
    <scope>NUCLEOTIDE SEQUENCE [LARGE SCALE GENOMIC DNA]</scope>
</reference>
<name>A0AAV2HE35_LYMST</name>
<proteinExistence type="inferred from homology"/>
<dbReference type="PANTHER" id="PTHR11705">
    <property type="entry name" value="PROTEASE FAMILY M14 CARBOXYPEPTIDASE A,B"/>
    <property type="match status" value="1"/>
</dbReference>
<evidence type="ECO:0000256" key="3">
    <source>
        <dbReference type="PROSITE-ProRule" id="PRU01379"/>
    </source>
</evidence>
<evidence type="ECO:0000313" key="6">
    <source>
        <dbReference type="EMBL" id="CAL1530388.1"/>
    </source>
</evidence>
<dbReference type="InterPro" id="IPR034269">
    <property type="entry name" value="At5g42320_M14_CPD"/>
</dbReference>
<evidence type="ECO:0000256" key="1">
    <source>
        <dbReference type="ARBA" id="ARBA00001947"/>
    </source>
</evidence>
<accession>A0AAV2HE35</accession>
<dbReference type="PANTHER" id="PTHR11705:SF119">
    <property type="entry name" value="OS02G0119300 PROTEIN"/>
    <property type="match status" value="1"/>
</dbReference>
<keyword evidence="4" id="KW-0472">Membrane</keyword>
<dbReference type="Proteomes" id="UP001497497">
    <property type="component" value="Unassembled WGS sequence"/>
</dbReference>
<dbReference type="EMBL" id="CAXITT010000069">
    <property type="protein sequence ID" value="CAL1530388.1"/>
    <property type="molecule type" value="Genomic_DNA"/>
</dbReference>
<evidence type="ECO:0000256" key="2">
    <source>
        <dbReference type="ARBA" id="ARBA00005988"/>
    </source>
</evidence>
<dbReference type="CDD" id="cd06227">
    <property type="entry name" value="M14-CPA-like"/>
    <property type="match status" value="1"/>
</dbReference>
<dbReference type="SMART" id="SM00631">
    <property type="entry name" value="Zn_pept"/>
    <property type="match status" value="1"/>
</dbReference>
<protein>
    <recommendedName>
        <fullName evidence="5">Peptidase M14 domain-containing protein</fullName>
    </recommendedName>
</protein>
<evidence type="ECO:0000259" key="5">
    <source>
        <dbReference type="PROSITE" id="PS52035"/>
    </source>
</evidence>
<feature type="active site" description="Proton donor/acceptor" evidence="3">
    <location>
        <position position="319"/>
    </location>
</feature>
<dbReference type="SUPFAM" id="SSF53187">
    <property type="entry name" value="Zn-dependent exopeptidases"/>
    <property type="match status" value="1"/>
</dbReference>
<comment type="cofactor">
    <cofactor evidence="1">
        <name>Zn(2+)</name>
        <dbReference type="ChEBI" id="CHEBI:29105"/>
    </cofactor>
</comment>
<feature type="domain" description="Peptidase M14" evidence="5">
    <location>
        <begin position="53"/>
        <end position="360"/>
    </location>
</feature>
<evidence type="ECO:0000313" key="7">
    <source>
        <dbReference type="Proteomes" id="UP001497497"/>
    </source>
</evidence>
<sequence length="459" mass="52876">MTDPPGSNLHCNNYSALSINVTFFMIILYAAIKISHGANVKPQTEKYQPDYRYYHNLTRAIADATDLIKRYGSFLFRDDEYQSRSGKSQVNFRVFNSSQEPNKLRSRILLAYGEHAREFFPIESMFYFMRNLTAGLDTEQEGRPGRSFSQWVLNNFDIYVIGLANPDGKDFIEKSKNYCWRGTGTGVDINRNFDWNYGGNGSSKDPQDDEYRGPYAFSEPETNVFQYLAETVKFDAFVSFHSGVRHIYIPYADSKSKQLHRIPENQHHMVNLAKRMVNASPSRQFEMGMAYELNGYVADGTSFDYMAGVAKVPFSFAIEMWGAKDHVGSSCFDEFNPPSEELEEELALVHPLYVELLLYLFQWKSEQNKVEVSENRNAEFILHRTKKDYETDNKQEEEMLESTPQHPTSFSESHLMYALFSMVAALCVVLGARHVCFLMRKKRIVSLKSLSSTFSLFKS</sequence>
<evidence type="ECO:0000256" key="4">
    <source>
        <dbReference type="SAM" id="Phobius"/>
    </source>
</evidence>
<feature type="transmembrane region" description="Helical" evidence="4">
    <location>
        <begin position="12"/>
        <end position="32"/>
    </location>
</feature>
<dbReference type="AlphaFoldDB" id="A0AAV2HE35"/>
<dbReference type="Gene3D" id="3.40.630.10">
    <property type="entry name" value="Zn peptidases"/>
    <property type="match status" value="1"/>
</dbReference>
<dbReference type="GO" id="GO:0008270">
    <property type="term" value="F:zinc ion binding"/>
    <property type="evidence" value="ECO:0007669"/>
    <property type="project" value="InterPro"/>
</dbReference>
<dbReference type="GO" id="GO:0005615">
    <property type="term" value="C:extracellular space"/>
    <property type="evidence" value="ECO:0007669"/>
    <property type="project" value="TreeGrafter"/>
</dbReference>
<keyword evidence="4" id="KW-1133">Transmembrane helix</keyword>
<comment type="caution">
    <text evidence="6">The sequence shown here is derived from an EMBL/GenBank/DDBJ whole genome shotgun (WGS) entry which is preliminary data.</text>
</comment>
<dbReference type="Pfam" id="PF00246">
    <property type="entry name" value="Peptidase_M14"/>
    <property type="match status" value="1"/>
</dbReference>
<dbReference type="GO" id="GO:0004181">
    <property type="term" value="F:metallocarboxypeptidase activity"/>
    <property type="evidence" value="ECO:0007669"/>
    <property type="project" value="InterPro"/>
</dbReference>
<keyword evidence="7" id="KW-1185">Reference proteome</keyword>
<feature type="transmembrane region" description="Helical" evidence="4">
    <location>
        <begin position="415"/>
        <end position="439"/>
    </location>
</feature>
<gene>
    <name evidence="6" type="ORF">GSLYS_00004521001</name>
</gene>